<dbReference type="Pfam" id="PF03159">
    <property type="entry name" value="XRN_N"/>
    <property type="match status" value="1"/>
</dbReference>
<dbReference type="GO" id="GO:0003723">
    <property type="term" value="F:RNA binding"/>
    <property type="evidence" value="ECO:0007669"/>
    <property type="project" value="TreeGrafter"/>
</dbReference>
<dbReference type="GO" id="GO:0006397">
    <property type="term" value="P:mRNA processing"/>
    <property type="evidence" value="ECO:0007669"/>
    <property type="project" value="UniProtKB-KW"/>
</dbReference>
<feature type="compositionally biased region" description="Basic and acidic residues" evidence="6">
    <location>
        <begin position="1367"/>
        <end position="1386"/>
    </location>
</feature>
<feature type="region of interest" description="Disordered" evidence="6">
    <location>
        <begin position="1074"/>
        <end position="1097"/>
    </location>
</feature>
<dbReference type="PANTHER" id="PTHR12341:SF53">
    <property type="entry name" value="5'-3' EXORIBONUCLEASE"/>
    <property type="match status" value="1"/>
</dbReference>
<sequence>MGIPAFYRWLTEKYPLITAEVMEETPLLINGVSVPLDTSCPNPNGIEFDNLYLDMNGIIHPCFHPEGLPPPTTYEEVFAAVFKYIDRIFSIVRPRKLLFMAIDGVAPRAKMNQQRSRRFRAARDAADQALSIETDGGIVPESEEGNLEQVKKLDSNVITPGTEFMDLLSSALHYYIRLRMKEDLGWRGIKVILSDANVAGEGEHKIMAYIRLQRNLPGFDPNTRHCLYGLDADLIMLALASHEIHFSILREDLGNARTGGKSLKEKHRLMKRRKLSGDSEQVGKFAENIENYISGMKFQFLNVWILREYLAYDLTIPDTTLKVDLERVIDDFVFMCLFVGNDFLPHIPSLEISEGAIDLLLAIYKKEFAQMGGYLTNSFEINLIRVEHFVQALGSHESAIFRRRNLMQKEREIRFQRISKRQQAFHSSKSLFDDGVSESCKSSVKLETAPLSQNRQNPRSMAIKESNHFSSNDTSAVVDKIKLGDEGWKERYYAEKFEAKSEDERDTIRRHAVHGLMLLFSIVGVVFKYVEGICWVMRYYYEGVCSWQWFYPYHYAPFASDFYGCDQLEIHFTLGEPFKPFDQLMAVLPAASAHALPLFYRKLMIDASSPILDFYPTDFELDNNGKRFSWQAICKLPFIEESRLVSEITKVEHTLTVIPFSDFYDSWDEERRRNRLGYDVLCVHVSHPLAVKVISLFECKDQSALPTANGKLKIDPKISGGMNGYIYISEKPEWPLGIFSPVDGMLMIASEQVISVFYEYPPFHSHIPRLPEGVILPNKSVTKCNILHVHHLWHEPAIPGSISSKRQIPKSISGPQLAELAHRLVSEYSSSKHLDFHRCAERGLPLDAARMGEMGTQVQPKKMKRGKRNKNCLDGRSKESQVGKGDFVPINNVKNMESSTLRQQGESCGGYGSAGVDEIKIEKSKKRKRSSKNKEGVEGAGIPDGVQKLERSIQEQRNSDHTSGGADGENDYKEEKSRKRKSRKRKKKGNQNDGDAVQNKNAEKLGCCNHHISELQSCILQEQSGGDVHEGGDVALELKTEVESKKRRKIEADGVLINNVEKLESCFLMGQRGGDSNHTNADGLDATSNPVPNNNHQELEDGALELKTELKSKKKKRRSKKRRKIEADGVLINNVEKLESCFLMGQRGGESNHTNADGLDATSNPVPINNVEKLESCFLMGQRGGDSNHTNADGLDATSNPVPNNNHQELEDGALELKTELKSKKRKRRSKKRKKIEADGVLINNVEKLESCFLMGQRGGESNHTNADGLDATSNPVPNNNHQELEDGALELKTELKSKKRKRRSKKRRKIEADGVLINNVEKLGSSPMEQRGGDSKLTNADGLDPTRRPVPDKINQELEGSGLQEQIEHFDHSGANEVEIKPEVKSKRKKRRSKKKRQIELIVPPNDPPESGLPGKQGTFDSNHIGVVGLEMKTEV</sequence>
<comment type="similarity">
    <text evidence="1">Belongs to the 5'-3' exonuclease family. XRN2/RAT1 subfamily.</text>
</comment>
<evidence type="ECO:0000313" key="9">
    <source>
        <dbReference type="EMBL" id="KAG6750855.1"/>
    </source>
</evidence>
<feature type="region of interest" description="Disordered" evidence="6">
    <location>
        <begin position="1104"/>
        <end position="1123"/>
    </location>
</feature>
<feature type="region of interest" description="Disordered" evidence="6">
    <location>
        <begin position="1322"/>
        <end position="1424"/>
    </location>
</feature>
<feature type="compositionally biased region" description="Basic and acidic residues" evidence="6">
    <location>
        <begin position="1345"/>
        <end position="1357"/>
    </location>
</feature>
<gene>
    <name evidence="9" type="ORF">POTOM_045370</name>
</gene>
<keyword evidence="10" id="KW-1185">Reference proteome</keyword>
<dbReference type="GO" id="GO:0000956">
    <property type="term" value="P:nuclear-transcribed mRNA catabolic process"/>
    <property type="evidence" value="ECO:0007669"/>
    <property type="project" value="TreeGrafter"/>
</dbReference>
<feature type="compositionally biased region" description="Basic and acidic residues" evidence="6">
    <location>
        <begin position="871"/>
        <end position="881"/>
    </location>
</feature>
<protein>
    <submittedName>
        <fullName evidence="9">Uncharacterized protein</fullName>
    </submittedName>
</protein>
<dbReference type="EMBL" id="JAAWWB010000026">
    <property type="protein sequence ID" value="KAG6750855.1"/>
    <property type="molecule type" value="Genomic_DNA"/>
</dbReference>
<evidence type="ECO:0000256" key="6">
    <source>
        <dbReference type="SAM" id="MobiDB-lite"/>
    </source>
</evidence>
<dbReference type="CDD" id="cd18673">
    <property type="entry name" value="PIN_XRN1-2-like"/>
    <property type="match status" value="1"/>
</dbReference>
<organism evidence="9 10">
    <name type="scientific">Populus tomentosa</name>
    <name type="common">Chinese white poplar</name>
    <dbReference type="NCBI Taxonomy" id="118781"/>
    <lineage>
        <taxon>Eukaryota</taxon>
        <taxon>Viridiplantae</taxon>
        <taxon>Streptophyta</taxon>
        <taxon>Embryophyta</taxon>
        <taxon>Tracheophyta</taxon>
        <taxon>Spermatophyta</taxon>
        <taxon>Magnoliopsida</taxon>
        <taxon>eudicotyledons</taxon>
        <taxon>Gunneridae</taxon>
        <taxon>Pentapetalae</taxon>
        <taxon>rosids</taxon>
        <taxon>fabids</taxon>
        <taxon>Malpighiales</taxon>
        <taxon>Salicaceae</taxon>
        <taxon>Saliceae</taxon>
        <taxon>Populus</taxon>
    </lineage>
</organism>
<evidence type="ECO:0000256" key="3">
    <source>
        <dbReference type="ARBA" id="ARBA00022722"/>
    </source>
</evidence>
<feature type="compositionally biased region" description="Polar residues" evidence="6">
    <location>
        <begin position="1185"/>
        <end position="1207"/>
    </location>
</feature>
<feature type="compositionally biased region" description="Polar residues" evidence="6">
    <location>
        <begin position="1074"/>
        <end position="1096"/>
    </location>
</feature>
<evidence type="ECO:0000256" key="4">
    <source>
        <dbReference type="ARBA" id="ARBA00022801"/>
    </source>
</evidence>
<dbReference type="Proteomes" id="UP000886885">
    <property type="component" value="Chromosome 13D"/>
</dbReference>
<feature type="region of interest" description="Disordered" evidence="6">
    <location>
        <begin position="853"/>
        <end position="998"/>
    </location>
</feature>
<feature type="compositionally biased region" description="Basic residues" evidence="6">
    <location>
        <begin position="978"/>
        <end position="989"/>
    </location>
</feature>
<dbReference type="InterPro" id="IPR004859">
    <property type="entry name" value="Xrn1_N"/>
</dbReference>
<keyword evidence="5" id="KW-0269">Exonuclease</keyword>
<evidence type="ECO:0000313" key="10">
    <source>
        <dbReference type="Proteomes" id="UP000886885"/>
    </source>
</evidence>
<evidence type="ECO:0000256" key="1">
    <source>
        <dbReference type="ARBA" id="ARBA00006994"/>
    </source>
</evidence>
<keyword evidence="4" id="KW-0378">Hydrolase</keyword>
<feature type="compositionally biased region" description="Basic residues" evidence="6">
    <location>
        <begin position="1112"/>
        <end position="1123"/>
    </location>
</feature>
<feature type="compositionally biased region" description="Basic residues" evidence="6">
    <location>
        <begin position="861"/>
        <end position="870"/>
    </location>
</feature>
<evidence type="ECO:0000259" key="8">
    <source>
        <dbReference type="Pfam" id="PF17846"/>
    </source>
</evidence>
<feature type="domain" description="Xrn1 helical" evidence="8">
    <location>
        <begin position="323"/>
        <end position="783"/>
    </location>
</feature>
<evidence type="ECO:0000259" key="7">
    <source>
        <dbReference type="Pfam" id="PF03159"/>
    </source>
</evidence>
<proteinExistence type="inferred from homology"/>
<evidence type="ECO:0000256" key="5">
    <source>
        <dbReference type="ARBA" id="ARBA00022839"/>
    </source>
</evidence>
<dbReference type="OrthoDB" id="372487at2759"/>
<feature type="compositionally biased region" description="Basic and acidic residues" evidence="6">
    <location>
        <begin position="947"/>
        <end position="960"/>
    </location>
</feature>
<dbReference type="InterPro" id="IPR027073">
    <property type="entry name" value="5_3_exoribonuclease"/>
</dbReference>
<feature type="region of interest" description="Disordered" evidence="6">
    <location>
        <begin position="1182"/>
        <end position="1214"/>
    </location>
</feature>
<accession>A0A8X7YIT7</accession>
<dbReference type="GO" id="GO:0005634">
    <property type="term" value="C:nucleus"/>
    <property type="evidence" value="ECO:0007669"/>
    <property type="project" value="TreeGrafter"/>
</dbReference>
<dbReference type="FunFam" id="3.40.50.12390:FF:000003">
    <property type="entry name" value="5'-3' exoribonuclease"/>
    <property type="match status" value="1"/>
</dbReference>
<feature type="compositionally biased region" description="Polar residues" evidence="6">
    <location>
        <begin position="1260"/>
        <end position="1282"/>
    </location>
</feature>
<keyword evidence="3" id="KW-0540">Nuclease</keyword>
<feature type="compositionally biased region" description="Polar residues" evidence="6">
    <location>
        <begin position="892"/>
        <end position="906"/>
    </location>
</feature>
<evidence type="ECO:0000256" key="2">
    <source>
        <dbReference type="ARBA" id="ARBA00022664"/>
    </source>
</evidence>
<dbReference type="Pfam" id="PF17846">
    <property type="entry name" value="XRN_M"/>
    <property type="match status" value="1"/>
</dbReference>
<dbReference type="InterPro" id="IPR041412">
    <property type="entry name" value="Xrn1_helical"/>
</dbReference>
<feature type="region of interest" description="Disordered" evidence="6">
    <location>
        <begin position="1257"/>
        <end position="1283"/>
    </location>
</feature>
<feature type="compositionally biased region" description="Basic residues" evidence="6">
    <location>
        <begin position="1387"/>
        <end position="1398"/>
    </location>
</feature>
<feature type="domain" description="Xrn1 N-terminal" evidence="7">
    <location>
        <begin position="1"/>
        <end position="252"/>
    </location>
</feature>
<reference evidence="9" key="1">
    <citation type="journal article" date="2020" name="bioRxiv">
        <title>Hybrid origin of Populus tomentosa Carr. identified through genome sequencing and phylogenomic analysis.</title>
        <authorList>
            <person name="An X."/>
            <person name="Gao K."/>
            <person name="Chen Z."/>
            <person name="Li J."/>
            <person name="Yang X."/>
            <person name="Yang X."/>
            <person name="Zhou J."/>
            <person name="Guo T."/>
            <person name="Zhao T."/>
            <person name="Huang S."/>
            <person name="Miao D."/>
            <person name="Khan W.U."/>
            <person name="Rao P."/>
            <person name="Ye M."/>
            <person name="Lei B."/>
            <person name="Liao W."/>
            <person name="Wang J."/>
            <person name="Ji L."/>
            <person name="Li Y."/>
            <person name="Guo B."/>
            <person name="Mustafa N.S."/>
            <person name="Li S."/>
            <person name="Yun Q."/>
            <person name="Keller S.R."/>
            <person name="Mao J."/>
            <person name="Zhang R."/>
            <person name="Strauss S.H."/>
        </authorList>
    </citation>
    <scope>NUCLEOTIDE SEQUENCE</scope>
    <source>
        <strain evidence="9">GM15</strain>
        <tissue evidence="9">Leaf</tissue>
    </source>
</reference>
<keyword evidence="2" id="KW-0507">mRNA processing</keyword>
<dbReference type="PANTHER" id="PTHR12341">
    <property type="entry name" value="5'-&gt;3' EXORIBONUCLEASE"/>
    <property type="match status" value="1"/>
</dbReference>
<name>A0A8X7YIT7_POPTO</name>
<comment type="caution">
    <text evidence="9">The sequence shown here is derived from an EMBL/GenBank/DDBJ whole genome shotgun (WGS) entry which is preliminary data.</text>
</comment>
<dbReference type="GO" id="GO:0004534">
    <property type="term" value="F:5'-3' RNA exonuclease activity"/>
    <property type="evidence" value="ECO:0007669"/>
    <property type="project" value="TreeGrafter"/>
</dbReference>